<keyword evidence="1 3" id="KW-0597">Phosphoprotein</keyword>
<evidence type="ECO:0000313" key="5">
    <source>
        <dbReference type="EMBL" id="RNB51510.1"/>
    </source>
</evidence>
<dbReference type="Pfam" id="PF00072">
    <property type="entry name" value="Response_reg"/>
    <property type="match status" value="1"/>
</dbReference>
<dbReference type="SUPFAM" id="SSF52172">
    <property type="entry name" value="CheY-like"/>
    <property type="match status" value="1"/>
</dbReference>
<dbReference type="PANTHER" id="PTHR45339:SF1">
    <property type="entry name" value="HYBRID SIGNAL TRANSDUCTION HISTIDINE KINASE J"/>
    <property type="match status" value="1"/>
</dbReference>
<dbReference type="RefSeq" id="WP_122935670.1">
    <property type="nucleotide sequence ID" value="NZ_JBHSNT010000003.1"/>
</dbReference>
<dbReference type="Gene3D" id="3.40.50.2300">
    <property type="match status" value="1"/>
</dbReference>
<evidence type="ECO:0000259" key="4">
    <source>
        <dbReference type="PROSITE" id="PS50110"/>
    </source>
</evidence>
<dbReference type="SMART" id="SM00448">
    <property type="entry name" value="REC"/>
    <property type="match status" value="1"/>
</dbReference>
<dbReference type="Proteomes" id="UP000275048">
    <property type="component" value="Unassembled WGS sequence"/>
</dbReference>
<protein>
    <submittedName>
        <fullName evidence="5">Response regulator</fullName>
    </submittedName>
</protein>
<evidence type="ECO:0000256" key="3">
    <source>
        <dbReference type="PROSITE-ProRule" id="PRU00169"/>
    </source>
</evidence>
<evidence type="ECO:0000256" key="1">
    <source>
        <dbReference type="ARBA" id="ARBA00022553"/>
    </source>
</evidence>
<sequence length="129" mass="13940">MSGDRILVVEDNPLNLKLVRDVLTAVGYDVVAAQSGEEGVALAGSCDPDLVLMDLQLPGIDGYEALRLLRQDPRLGGVPVVALTAFAMREDRERTARAGFDGYLSKPISVRELPSQVDDFLSNGRADVR</sequence>
<dbReference type="GO" id="GO:0000160">
    <property type="term" value="P:phosphorelay signal transduction system"/>
    <property type="evidence" value="ECO:0007669"/>
    <property type="project" value="UniProtKB-KW"/>
</dbReference>
<accession>A0A3M8AJX6</accession>
<keyword evidence="2" id="KW-0902">Two-component regulatory system</keyword>
<evidence type="ECO:0000256" key="2">
    <source>
        <dbReference type="ARBA" id="ARBA00023012"/>
    </source>
</evidence>
<reference evidence="5 6" key="1">
    <citation type="submission" date="2018-10" db="EMBL/GenBank/DDBJ databases">
        <title>Isolation, diversity and antibacterial activity of antinobacteria from the wheat rhizosphere soil.</title>
        <authorList>
            <person name="Sun T."/>
        </authorList>
    </citation>
    <scope>NUCLEOTIDE SEQUENCE [LARGE SCALE GENOMIC DNA]</scope>
    <source>
        <strain evidence="5 6">SJ-23</strain>
    </source>
</reference>
<name>A0A3M8AJX6_9MICO</name>
<dbReference type="InterPro" id="IPR001789">
    <property type="entry name" value="Sig_transdc_resp-reg_receiver"/>
</dbReference>
<proteinExistence type="predicted"/>
<dbReference type="InterPro" id="IPR011006">
    <property type="entry name" value="CheY-like_superfamily"/>
</dbReference>
<organism evidence="5 6">
    <name type="scientific">Agromyces tardus</name>
    <dbReference type="NCBI Taxonomy" id="2583849"/>
    <lineage>
        <taxon>Bacteria</taxon>
        <taxon>Bacillati</taxon>
        <taxon>Actinomycetota</taxon>
        <taxon>Actinomycetes</taxon>
        <taxon>Micrococcales</taxon>
        <taxon>Microbacteriaceae</taxon>
        <taxon>Agromyces</taxon>
    </lineage>
</organism>
<feature type="modified residue" description="4-aspartylphosphate" evidence="3">
    <location>
        <position position="54"/>
    </location>
</feature>
<feature type="domain" description="Response regulatory" evidence="4">
    <location>
        <begin position="5"/>
        <end position="121"/>
    </location>
</feature>
<dbReference type="PANTHER" id="PTHR45339">
    <property type="entry name" value="HYBRID SIGNAL TRANSDUCTION HISTIDINE KINASE J"/>
    <property type="match status" value="1"/>
</dbReference>
<dbReference type="PROSITE" id="PS50110">
    <property type="entry name" value="RESPONSE_REGULATORY"/>
    <property type="match status" value="1"/>
</dbReference>
<dbReference type="OrthoDB" id="9800897at2"/>
<dbReference type="AlphaFoldDB" id="A0A3M8AJX6"/>
<evidence type="ECO:0000313" key="6">
    <source>
        <dbReference type="Proteomes" id="UP000275048"/>
    </source>
</evidence>
<keyword evidence="6" id="KW-1185">Reference proteome</keyword>
<dbReference type="EMBL" id="RHHB01000003">
    <property type="protein sequence ID" value="RNB51510.1"/>
    <property type="molecule type" value="Genomic_DNA"/>
</dbReference>
<comment type="caution">
    <text evidence="5">The sequence shown here is derived from an EMBL/GenBank/DDBJ whole genome shotgun (WGS) entry which is preliminary data.</text>
</comment>
<gene>
    <name evidence="5" type="ORF">EDM22_03475</name>
</gene>